<dbReference type="STRING" id="698492.A0A0E9NL79"/>
<keyword evidence="3" id="KW-0235">DNA replication</keyword>
<feature type="domain" description="Origin recognition complex subunit 4 C-terminal" evidence="8">
    <location>
        <begin position="586"/>
        <end position="809"/>
    </location>
</feature>
<dbReference type="GO" id="GO:0003688">
    <property type="term" value="F:DNA replication origin binding"/>
    <property type="evidence" value="ECO:0007669"/>
    <property type="project" value="TreeGrafter"/>
</dbReference>
<evidence type="ECO:0000313" key="10">
    <source>
        <dbReference type="Proteomes" id="UP000033140"/>
    </source>
</evidence>
<keyword evidence="10" id="KW-1185">Reference proteome</keyword>
<dbReference type="InterPro" id="IPR032705">
    <property type="entry name" value="ORC4_C"/>
</dbReference>
<protein>
    <submittedName>
        <fullName evidence="9">Uncharacterized protein</fullName>
    </submittedName>
</protein>
<name>A0A0E9NL79_SAICN</name>
<gene>
    <name evidence="9" type="ORF">G7K_4304-t1</name>
</gene>
<evidence type="ECO:0000256" key="5">
    <source>
        <dbReference type="ARBA" id="ARBA00023242"/>
    </source>
</evidence>
<keyword evidence="5" id="KW-0539">Nucleus</keyword>
<dbReference type="PANTHER" id="PTHR12087:SF0">
    <property type="entry name" value="ORIGIN RECOGNITION COMPLEX SUBUNIT 4"/>
    <property type="match status" value="1"/>
</dbReference>
<dbReference type="OMA" id="RFSHRVW"/>
<dbReference type="PANTHER" id="PTHR12087">
    <property type="entry name" value="ORIGIN RECOGNITION COMPLEX SUBUNIT 4"/>
    <property type="match status" value="1"/>
</dbReference>
<comment type="subcellular location">
    <subcellularLocation>
        <location evidence="1">Nucleus</location>
    </subcellularLocation>
</comment>
<dbReference type="InterPro" id="IPR016527">
    <property type="entry name" value="ORC4"/>
</dbReference>
<dbReference type="InterPro" id="IPR027417">
    <property type="entry name" value="P-loop_NTPase"/>
</dbReference>
<feature type="region of interest" description="Disordered" evidence="6">
    <location>
        <begin position="840"/>
        <end position="859"/>
    </location>
</feature>
<evidence type="ECO:0000259" key="8">
    <source>
        <dbReference type="Pfam" id="PF14629"/>
    </source>
</evidence>
<feature type="domain" description="Orc1-like AAA ATPase" evidence="7">
    <location>
        <begin position="356"/>
        <end position="547"/>
    </location>
</feature>
<accession>A0A0E9NL79</accession>
<feature type="compositionally biased region" description="Low complexity" evidence="6">
    <location>
        <begin position="34"/>
        <end position="50"/>
    </location>
</feature>
<dbReference type="InterPro" id="IPR041664">
    <property type="entry name" value="AAA_16"/>
</dbReference>
<proteinExistence type="inferred from homology"/>
<dbReference type="GO" id="GO:0006270">
    <property type="term" value="P:DNA replication initiation"/>
    <property type="evidence" value="ECO:0007669"/>
    <property type="project" value="TreeGrafter"/>
</dbReference>
<evidence type="ECO:0000256" key="1">
    <source>
        <dbReference type="ARBA" id="ARBA00004123"/>
    </source>
</evidence>
<feature type="compositionally biased region" description="Acidic residues" evidence="6">
    <location>
        <begin position="216"/>
        <end position="227"/>
    </location>
</feature>
<feature type="compositionally biased region" description="Pro residues" evidence="6">
    <location>
        <begin position="309"/>
        <end position="320"/>
    </location>
</feature>
<sequence>MPPKRSREDNSPVTPGQTKKQRVALSDSEDELTRTPAAKKTATPAATTARKGSRTPNIIRRPTVGTAVTGPVIRTPGTAGFSIKLGGPAQTSLKALATAAATSGIAPAVIKPFSGVITAQNAAAAGRQRPSPVVVKVTPVPKPAGAVATTKTPASAAPKSVAARIAAEIVKSAGGTGTPGKGTPTSVASAEDDLATPSRAHTGKGRAASRQLKVESEEEETEEESEEVVVTRGTRTRTAAAKKMENKATPASTRSRRRAATPSEESEEEEEEVVKKTPSKPNPRSAPGPVSTSTSTRATPAHHHTQDPPSTPISEPPPLLSPRKRTASKTLKVSEESVSFIQHHILSKLTGRAPIPLVGLDTESNKVNHLIEQTILHGESNSALLIGPHASGKSALVDHALQGMREKYAYGEEWMEVRLSGLVQTDDRVALREIARQLRVEMELDDDNGASLNFSDTLTSLLAVLSHPEELGLLDGDGDGDAGMPDANFETANERPPSEIHAPQTRTSTALIFILDHFDLFALHPRQTLLYNLFDIAQARKAPICVIGLTQRLDAVEGLEKRVKSRFSHRVVQVRSAQGREGFWGVCKRGLGVEVEREKGGQGREVVKVGGVEVGEEVMEYAEEWNEHLEDLYATDKAFRRFVHRIFATTKDPTTFYSACIPALTTLSSASLLPSASDLLSNTLESPDSKLHLVEGLSLVEMCMLISAARIDARDVELCNFNMCYEEYKTLASKSAIAASAGGGVVSSGGGVRLWSRDVAMEAWEKLATLDLIIPATTSTSTTTGGSGLSRECRMWRVEFGLGELGGVVERMKGLPSVSPRHGEVKSSHFELVRTTSDIRSRGTHNPRSELRGRDESSTALTDVEMCQQRFLTLPSLCSGRREFGSLAEKSCALQSMFSPAHDRVDSDTEITIIMWKWMLYYLSM</sequence>
<evidence type="ECO:0000256" key="4">
    <source>
        <dbReference type="ARBA" id="ARBA00023125"/>
    </source>
</evidence>
<evidence type="ECO:0000256" key="6">
    <source>
        <dbReference type="SAM" id="MobiDB-lite"/>
    </source>
</evidence>
<feature type="region of interest" description="Disordered" evidence="6">
    <location>
        <begin position="1"/>
        <end position="71"/>
    </location>
</feature>
<dbReference type="AlphaFoldDB" id="A0A0E9NL79"/>
<reference evidence="9 10" key="3">
    <citation type="journal article" date="2015" name="Genome Announc.">
        <title>Draft Genome Sequence of the Archiascomycetous Yeast Saitoella complicata.</title>
        <authorList>
            <person name="Yamauchi K."/>
            <person name="Kondo S."/>
            <person name="Hamamoto M."/>
            <person name="Takahashi Y."/>
            <person name="Ogura Y."/>
            <person name="Hayashi T."/>
            <person name="Nishida H."/>
        </authorList>
    </citation>
    <scope>NUCLEOTIDE SEQUENCE [LARGE SCALE GENOMIC DNA]</scope>
    <source>
        <strain evidence="9 10">NRRL Y-17804</strain>
    </source>
</reference>
<dbReference type="EMBL" id="BACD03000030">
    <property type="protein sequence ID" value="GAO50170.1"/>
    <property type="molecule type" value="Genomic_DNA"/>
</dbReference>
<dbReference type="SUPFAM" id="SSF52540">
    <property type="entry name" value="P-loop containing nucleoside triphosphate hydrolases"/>
    <property type="match status" value="1"/>
</dbReference>
<reference evidence="9 10" key="1">
    <citation type="journal article" date="2011" name="J. Gen. Appl. Microbiol.">
        <title>Draft genome sequencing of the enigmatic yeast Saitoella complicata.</title>
        <authorList>
            <person name="Nishida H."/>
            <person name="Hamamoto M."/>
            <person name="Sugiyama J."/>
        </authorList>
    </citation>
    <scope>NUCLEOTIDE SEQUENCE [LARGE SCALE GENOMIC DNA]</scope>
    <source>
        <strain evidence="9 10">NRRL Y-17804</strain>
    </source>
</reference>
<feature type="region of interest" description="Disordered" evidence="6">
    <location>
        <begin position="480"/>
        <end position="502"/>
    </location>
</feature>
<evidence type="ECO:0000256" key="3">
    <source>
        <dbReference type="ARBA" id="ARBA00022705"/>
    </source>
</evidence>
<feature type="compositionally biased region" description="Basic and acidic residues" evidence="6">
    <location>
        <begin position="1"/>
        <end position="10"/>
    </location>
</feature>
<dbReference type="Pfam" id="PF14629">
    <property type="entry name" value="ORC4_C"/>
    <property type="match status" value="1"/>
</dbReference>
<evidence type="ECO:0000313" key="9">
    <source>
        <dbReference type="EMBL" id="GAO50170.1"/>
    </source>
</evidence>
<keyword evidence="4" id="KW-0238">DNA-binding</keyword>
<dbReference type="Gene3D" id="3.40.50.300">
    <property type="entry name" value="P-loop containing nucleotide triphosphate hydrolases"/>
    <property type="match status" value="1"/>
</dbReference>
<comment type="caution">
    <text evidence="9">The sequence shown here is derived from an EMBL/GenBank/DDBJ whole genome shotgun (WGS) entry which is preliminary data.</text>
</comment>
<comment type="similarity">
    <text evidence="2">Belongs to the ORC4 family.</text>
</comment>
<feature type="compositionally biased region" description="Basic and acidic residues" evidence="6">
    <location>
        <begin position="840"/>
        <end position="857"/>
    </location>
</feature>
<feature type="region of interest" description="Disordered" evidence="6">
    <location>
        <begin position="172"/>
        <end position="331"/>
    </location>
</feature>
<reference evidence="9 10" key="2">
    <citation type="journal article" date="2014" name="J. Gen. Appl. Microbiol.">
        <title>The early diverging ascomycetous budding yeast Saitoella complicata has three histone deacetylases belonging to the Clr6, Hos2, and Rpd3 lineages.</title>
        <authorList>
            <person name="Nishida H."/>
            <person name="Matsumoto T."/>
            <person name="Kondo S."/>
            <person name="Hamamoto M."/>
            <person name="Yoshikawa H."/>
        </authorList>
    </citation>
    <scope>NUCLEOTIDE SEQUENCE [LARGE SCALE GENOMIC DNA]</scope>
    <source>
        <strain evidence="9 10">NRRL Y-17804</strain>
    </source>
</reference>
<dbReference type="Proteomes" id="UP000033140">
    <property type="component" value="Unassembled WGS sequence"/>
</dbReference>
<dbReference type="GO" id="GO:0005664">
    <property type="term" value="C:nuclear origin of replication recognition complex"/>
    <property type="evidence" value="ECO:0007669"/>
    <property type="project" value="TreeGrafter"/>
</dbReference>
<evidence type="ECO:0000259" key="7">
    <source>
        <dbReference type="Pfam" id="PF13191"/>
    </source>
</evidence>
<evidence type="ECO:0000256" key="2">
    <source>
        <dbReference type="ARBA" id="ARBA00005334"/>
    </source>
</evidence>
<organism evidence="9 10">
    <name type="scientific">Saitoella complicata (strain BCRC 22490 / CBS 7301 / JCM 7358 / NBRC 10748 / NRRL Y-17804)</name>
    <dbReference type="NCBI Taxonomy" id="698492"/>
    <lineage>
        <taxon>Eukaryota</taxon>
        <taxon>Fungi</taxon>
        <taxon>Dikarya</taxon>
        <taxon>Ascomycota</taxon>
        <taxon>Taphrinomycotina</taxon>
        <taxon>Taphrinomycotina incertae sedis</taxon>
        <taxon>Saitoella</taxon>
    </lineage>
</organism>
<dbReference type="Pfam" id="PF13191">
    <property type="entry name" value="AAA_16"/>
    <property type="match status" value="1"/>
</dbReference>